<dbReference type="RefSeq" id="WP_189542814.1">
    <property type="nucleotide sequence ID" value="NZ_BMZD01000010.1"/>
</dbReference>
<dbReference type="InterPro" id="IPR036108">
    <property type="entry name" value="4pyrrol_syn_uPrphyn_synt_sf"/>
</dbReference>
<dbReference type="CDD" id="cd06578">
    <property type="entry name" value="HemD"/>
    <property type="match status" value="1"/>
</dbReference>
<dbReference type="SUPFAM" id="SSF69618">
    <property type="entry name" value="HemD-like"/>
    <property type="match status" value="1"/>
</dbReference>
<reference evidence="2" key="2">
    <citation type="submission" date="2020-09" db="EMBL/GenBank/DDBJ databases">
        <authorList>
            <person name="Sun Q."/>
            <person name="Kim S."/>
        </authorList>
    </citation>
    <scope>NUCLEOTIDE SEQUENCE</scope>
    <source>
        <strain evidence="2">KCTC 32422</strain>
    </source>
</reference>
<accession>A0A918RN42</accession>
<feature type="domain" description="Tetrapyrrole biosynthesis uroporphyrinogen III synthase" evidence="1">
    <location>
        <begin position="16"/>
        <end position="217"/>
    </location>
</feature>
<dbReference type="Pfam" id="PF02602">
    <property type="entry name" value="HEM4"/>
    <property type="match status" value="1"/>
</dbReference>
<dbReference type="GO" id="GO:0004852">
    <property type="term" value="F:uroporphyrinogen-III synthase activity"/>
    <property type="evidence" value="ECO:0007669"/>
    <property type="project" value="InterPro"/>
</dbReference>
<reference evidence="2" key="1">
    <citation type="journal article" date="2014" name="Int. J. Syst. Evol. Microbiol.">
        <title>Complete genome sequence of Corynebacterium casei LMG S-19264T (=DSM 44701T), isolated from a smear-ripened cheese.</title>
        <authorList>
            <consortium name="US DOE Joint Genome Institute (JGI-PGF)"/>
            <person name="Walter F."/>
            <person name="Albersmeier A."/>
            <person name="Kalinowski J."/>
            <person name="Ruckert C."/>
        </authorList>
    </citation>
    <scope>NUCLEOTIDE SEQUENCE</scope>
    <source>
        <strain evidence="2">KCTC 32422</strain>
    </source>
</reference>
<dbReference type="Gene3D" id="3.40.50.10090">
    <property type="match status" value="2"/>
</dbReference>
<dbReference type="Proteomes" id="UP000634139">
    <property type="component" value="Unassembled WGS sequence"/>
</dbReference>
<name>A0A918RN42_9SPHN</name>
<evidence type="ECO:0000259" key="1">
    <source>
        <dbReference type="Pfam" id="PF02602"/>
    </source>
</evidence>
<keyword evidence="3" id="KW-1185">Reference proteome</keyword>
<proteinExistence type="predicted"/>
<dbReference type="AlphaFoldDB" id="A0A918RN42"/>
<evidence type="ECO:0000313" key="3">
    <source>
        <dbReference type="Proteomes" id="UP000634139"/>
    </source>
</evidence>
<dbReference type="InterPro" id="IPR003754">
    <property type="entry name" value="4pyrrol_synth_uPrphyn_synth"/>
</dbReference>
<comment type="caution">
    <text evidence="2">The sequence shown here is derived from an EMBL/GenBank/DDBJ whole genome shotgun (WGS) entry which is preliminary data.</text>
</comment>
<evidence type="ECO:0000313" key="2">
    <source>
        <dbReference type="EMBL" id="GHA06358.1"/>
    </source>
</evidence>
<sequence length="232" mass="23979">MVPLIVIRPEPGCSATVAAATAAGLDVHGHPLFAVRPCSWQAPDPARFDALLAGSANVFRHGGPGLAGLKRLPVYAVGETTASAARAAGFAVAAAGSGGLQAVLDSVVPSGARLLRLAGDERVPLHLPPGLRIEERVVYASKPQDMPPELIERLRAPAIIAVHSAEAVRHLTAQCVYHGIRRAPLRIAALGQRIAQAAEGGWGEVAVAALPNDTALLALARQMCQDPGPKGR</sequence>
<protein>
    <recommendedName>
        <fullName evidence="1">Tetrapyrrole biosynthesis uroporphyrinogen III synthase domain-containing protein</fullName>
    </recommendedName>
</protein>
<dbReference type="GO" id="GO:0033014">
    <property type="term" value="P:tetrapyrrole biosynthetic process"/>
    <property type="evidence" value="ECO:0007669"/>
    <property type="project" value="InterPro"/>
</dbReference>
<gene>
    <name evidence="2" type="ORF">GCM10011617_28970</name>
</gene>
<dbReference type="EMBL" id="BMZD01000010">
    <property type="protein sequence ID" value="GHA06358.1"/>
    <property type="molecule type" value="Genomic_DNA"/>
</dbReference>
<organism evidence="2 3">
    <name type="scientific">Novosphingobium arvoryzae</name>
    <dbReference type="NCBI Taxonomy" id="1256514"/>
    <lineage>
        <taxon>Bacteria</taxon>
        <taxon>Pseudomonadati</taxon>
        <taxon>Pseudomonadota</taxon>
        <taxon>Alphaproteobacteria</taxon>
        <taxon>Sphingomonadales</taxon>
        <taxon>Sphingomonadaceae</taxon>
        <taxon>Novosphingobium</taxon>
    </lineage>
</organism>